<dbReference type="Proteomes" id="UP000002039">
    <property type="component" value="Unassembled WGS sequence"/>
</dbReference>
<dbReference type="GeneID" id="69026686"/>
<dbReference type="EMBL" id="EQ999976">
    <property type="protein sequence ID" value="EEQ89432.1"/>
    <property type="molecule type" value="Genomic_DNA"/>
</dbReference>
<protein>
    <submittedName>
        <fullName evidence="1">Uncharacterized protein</fullName>
    </submittedName>
</protein>
<sequence length="103" mass="11158">MSVPNHSLPDIRLPGAVAAINPINYTIQLNKPPAAEAQRVCDTKGQDEYLSQTNDISFPDGVLIRHQPLHIYTGTNPSENSRVRAVGVVVKDGYTDCNDAVTS</sequence>
<reference evidence="2" key="1">
    <citation type="journal article" date="2015" name="PLoS Genet.">
        <title>The dynamic genome and transcriptome of the human fungal pathogen Blastomyces and close relative Emmonsia.</title>
        <authorList>
            <person name="Munoz J.F."/>
            <person name="Gauthier G.M."/>
            <person name="Desjardins C.A."/>
            <person name="Gallo J.E."/>
            <person name="Holder J."/>
            <person name="Sullivan T.D."/>
            <person name="Marty A.J."/>
            <person name="Carmen J.C."/>
            <person name="Chen Z."/>
            <person name="Ding L."/>
            <person name="Gujja S."/>
            <person name="Magrini V."/>
            <person name="Misas E."/>
            <person name="Mitreva M."/>
            <person name="Priest M."/>
            <person name="Saif S."/>
            <person name="Whiston E.A."/>
            <person name="Young S."/>
            <person name="Zeng Q."/>
            <person name="Goldman W.E."/>
            <person name="Mardis E.R."/>
            <person name="Taylor J.W."/>
            <person name="McEwen J.G."/>
            <person name="Clay O.K."/>
            <person name="Klein B.S."/>
            <person name="Cuomo C.A."/>
        </authorList>
    </citation>
    <scope>NUCLEOTIDE SEQUENCE [LARGE SCALE GENOMIC DNA]</scope>
    <source>
        <strain evidence="2">ER-3 / ATCC MYA-2586</strain>
    </source>
</reference>
<evidence type="ECO:0000313" key="2">
    <source>
        <dbReference type="Proteomes" id="UP000002039"/>
    </source>
</evidence>
<dbReference type="RefSeq" id="XP_045276362.1">
    <property type="nucleotide sequence ID" value="XM_045420210.1"/>
</dbReference>
<gene>
    <name evidence="1" type="ORF">BDCG_04552</name>
</gene>
<name>A0ABP2EYV2_AJEDR</name>
<organism evidence="1 2">
    <name type="scientific">Ajellomyces dermatitidis (strain ER-3 / ATCC MYA-2586)</name>
    <name type="common">Blastomyces dermatitidis</name>
    <dbReference type="NCBI Taxonomy" id="559297"/>
    <lineage>
        <taxon>Eukaryota</taxon>
        <taxon>Fungi</taxon>
        <taxon>Dikarya</taxon>
        <taxon>Ascomycota</taxon>
        <taxon>Pezizomycotina</taxon>
        <taxon>Eurotiomycetes</taxon>
        <taxon>Eurotiomycetidae</taxon>
        <taxon>Onygenales</taxon>
        <taxon>Ajellomycetaceae</taxon>
        <taxon>Blastomyces</taxon>
    </lineage>
</organism>
<accession>A0ABP2EYV2</accession>
<proteinExistence type="predicted"/>
<keyword evidence="2" id="KW-1185">Reference proteome</keyword>
<evidence type="ECO:0000313" key="1">
    <source>
        <dbReference type="EMBL" id="EEQ89432.1"/>
    </source>
</evidence>